<gene>
    <name evidence="2" type="ORF">FHL03_01825</name>
</gene>
<accession>A0ABW9P4V1</accession>
<reference evidence="2 3" key="1">
    <citation type="journal article" date="2019" name="Syst. Appl. Microbiol.">
        <title>Polyphasic characterization of two novel Lactobacillus spp. isolated from blown salami packages: Description of Lactobacillus halodurans sp. nov. and Lactobacillus salsicarnum sp. nov.</title>
        <authorList>
            <person name="Schuster J.A."/>
            <person name="Klingl A."/>
            <person name="Vogel R.F."/>
            <person name="Ehrmann M.A."/>
        </authorList>
    </citation>
    <scope>NUCLEOTIDE SEQUENCE [LARGE SCALE GENOMIC DNA]</scope>
    <source>
        <strain evidence="2 3">TMW 1.2098</strain>
    </source>
</reference>
<protein>
    <submittedName>
        <fullName evidence="2">Uncharacterized protein</fullName>
    </submittedName>
</protein>
<name>A0ABW9P4V1_9LACO</name>
<proteinExistence type="predicted"/>
<sequence>MTIGGLNVKADINPTENYVANNASYTTDVQSASNGGGKLLASKTGTSSLIFTNRRNDGSGSGSSQSHSAPNYGSSTQGGNTIPAGVFSYKFYVYYIGNNTVEYRFYVINSSIPMGVNLDVIMNGVKLDSYRQTGGSISYDKTFLAGGKGNYVGVLRGYVFPVSPYAALNEFTATCSYTIR</sequence>
<organism evidence="2 3">
    <name type="scientific">Companilactobacillus mishanensis</name>
    <dbReference type="NCBI Taxonomy" id="2486008"/>
    <lineage>
        <taxon>Bacteria</taxon>
        <taxon>Bacillati</taxon>
        <taxon>Bacillota</taxon>
        <taxon>Bacilli</taxon>
        <taxon>Lactobacillales</taxon>
        <taxon>Lactobacillaceae</taxon>
        <taxon>Companilactobacillus</taxon>
    </lineage>
</organism>
<feature type="region of interest" description="Disordered" evidence="1">
    <location>
        <begin position="51"/>
        <end position="76"/>
    </location>
</feature>
<dbReference type="RefSeq" id="WP_125702871.1">
    <property type="nucleotide sequence ID" value="NZ_JBHTOO010000003.1"/>
</dbReference>
<dbReference type="EMBL" id="VDFN01000001">
    <property type="protein sequence ID" value="MQS44219.1"/>
    <property type="molecule type" value="Genomic_DNA"/>
</dbReference>
<evidence type="ECO:0000313" key="3">
    <source>
        <dbReference type="Proteomes" id="UP000436655"/>
    </source>
</evidence>
<dbReference type="Proteomes" id="UP000436655">
    <property type="component" value="Unassembled WGS sequence"/>
</dbReference>
<keyword evidence="3" id="KW-1185">Reference proteome</keyword>
<evidence type="ECO:0000256" key="1">
    <source>
        <dbReference type="SAM" id="MobiDB-lite"/>
    </source>
</evidence>
<comment type="caution">
    <text evidence="2">The sequence shown here is derived from an EMBL/GenBank/DDBJ whole genome shotgun (WGS) entry which is preliminary data.</text>
</comment>
<evidence type="ECO:0000313" key="2">
    <source>
        <dbReference type="EMBL" id="MQS44219.1"/>
    </source>
</evidence>